<dbReference type="Proteomes" id="UP000250434">
    <property type="component" value="Chromosome"/>
</dbReference>
<dbReference type="CDD" id="cd07804">
    <property type="entry name" value="ASKHA_NBD_FGGY_RrXK-like"/>
    <property type="match status" value="1"/>
</dbReference>
<organism evidence="8 9">
    <name type="scientific">Amycolatopsis albispora</name>
    <dbReference type="NCBI Taxonomy" id="1804986"/>
    <lineage>
        <taxon>Bacteria</taxon>
        <taxon>Bacillati</taxon>
        <taxon>Actinomycetota</taxon>
        <taxon>Actinomycetes</taxon>
        <taxon>Pseudonocardiales</taxon>
        <taxon>Pseudonocardiaceae</taxon>
        <taxon>Amycolatopsis</taxon>
    </lineage>
</organism>
<evidence type="ECO:0000256" key="1">
    <source>
        <dbReference type="ARBA" id="ARBA00009156"/>
    </source>
</evidence>
<reference evidence="8 9" key="1">
    <citation type="submission" date="2016-04" db="EMBL/GenBank/DDBJ databases">
        <title>Complete genome sequence and analysis of deep-sea sediment isolate, Amycolatopsis sp. WP1.</title>
        <authorList>
            <person name="Wang H."/>
            <person name="Chen S."/>
            <person name="Wu Q."/>
        </authorList>
    </citation>
    <scope>NUCLEOTIDE SEQUENCE [LARGE SCALE GENOMIC DNA]</scope>
    <source>
        <strain evidence="8 9">WP1</strain>
    </source>
</reference>
<sequence length="496" mass="52229">MADGLLLGIDIGTSSSKGVLVDPQGTIVARASRPHETSYPHPGWVEHDAEAVWWRDFTAIAGELAAAAGGRPLAGLGVSGIGPVLLPADADGRPLRPAVLYGVDTRASREIDELTAELGAESIVERGGTVLSSQAVGPKWRWLARHEPEVFGASRLFLMASSYLVHRLTGEYVLDHHSASQSDPMYDLRAADWAPDWAEAVAPGIRLPRLCWPTEIAGTVTAAAAAETGLPEGLPVTAGTVDAWAEAASVGVTEPGDTMVMYGTTMFLIQLLADPSPHPGLWTTRGVSEGSYSLAAGMATSGAITDWLRKLAGRDFAELVSAAAEVPAGSRGLLMLPYFAGERTPLFDPDARGVIAGLTTGHGLAELYRAVLEGIAYGVRHNLEVMTEAGGAARRLVAVGGGVQGGLWTRIVSDVTGLDQEVPAETVGAALGDAYLAAVALGWSPDIAAWNPVRSVVRPDAGRARVYDRFYQRYRALYPATSEIAHFLAAEQRAAE</sequence>
<evidence type="ECO:0000256" key="3">
    <source>
        <dbReference type="ARBA" id="ARBA00022679"/>
    </source>
</evidence>
<dbReference type="Pfam" id="PF00370">
    <property type="entry name" value="FGGY_N"/>
    <property type="match status" value="1"/>
</dbReference>
<comment type="similarity">
    <text evidence="1 5">Belongs to the FGGY kinase family.</text>
</comment>
<evidence type="ECO:0000313" key="9">
    <source>
        <dbReference type="Proteomes" id="UP000250434"/>
    </source>
</evidence>
<dbReference type="PROSITE" id="PS00445">
    <property type="entry name" value="FGGY_KINASES_2"/>
    <property type="match status" value="1"/>
</dbReference>
<name>A0A344L6E4_9PSEU</name>
<proteinExistence type="inferred from homology"/>
<feature type="domain" description="Carbohydrate kinase FGGY C-terminal" evidence="7">
    <location>
        <begin position="259"/>
        <end position="441"/>
    </location>
</feature>
<keyword evidence="2" id="KW-0119">Carbohydrate metabolism</keyword>
<keyword evidence="3 5" id="KW-0808">Transferase</keyword>
<evidence type="ECO:0000259" key="6">
    <source>
        <dbReference type="Pfam" id="PF00370"/>
    </source>
</evidence>
<dbReference type="KEGG" id="aab:A4R43_14615"/>
<dbReference type="Pfam" id="PF02782">
    <property type="entry name" value="FGGY_C"/>
    <property type="match status" value="1"/>
</dbReference>
<feature type="domain" description="Carbohydrate kinase FGGY N-terminal" evidence="6">
    <location>
        <begin position="6"/>
        <end position="244"/>
    </location>
</feature>
<dbReference type="AlphaFoldDB" id="A0A344L6E4"/>
<dbReference type="PANTHER" id="PTHR43095">
    <property type="entry name" value="SUGAR KINASE"/>
    <property type="match status" value="1"/>
</dbReference>
<dbReference type="InterPro" id="IPR043129">
    <property type="entry name" value="ATPase_NBD"/>
</dbReference>
<keyword evidence="2" id="KW-0859">Xylose metabolism</keyword>
<evidence type="ECO:0000256" key="5">
    <source>
        <dbReference type="RuleBase" id="RU003733"/>
    </source>
</evidence>
<dbReference type="GO" id="GO:0016773">
    <property type="term" value="F:phosphotransferase activity, alcohol group as acceptor"/>
    <property type="evidence" value="ECO:0007669"/>
    <property type="project" value="InterPro"/>
</dbReference>
<evidence type="ECO:0000256" key="4">
    <source>
        <dbReference type="ARBA" id="ARBA00022777"/>
    </source>
</evidence>
<dbReference type="InterPro" id="IPR018483">
    <property type="entry name" value="Carb_kinase_FGGY_CS"/>
</dbReference>
<dbReference type="InterPro" id="IPR050406">
    <property type="entry name" value="FGGY_Carb_Kinase"/>
</dbReference>
<dbReference type="SUPFAM" id="SSF53067">
    <property type="entry name" value="Actin-like ATPase domain"/>
    <property type="match status" value="2"/>
</dbReference>
<dbReference type="PANTHER" id="PTHR43095:SF5">
    <property type="entry name" value="XYLULOSE KINASE"/>
    <property type="match status" value="1"/>
</dbReference>
<dbReference type="GO" id="GO:0042732">
    <property type="term" value="P:D-xylose metabolic process"/>
    <property type="evidence" value="ECO:0007669"/>
    <property type="project" value="UniProtKB-KW"/>
</dbReference>
<keyword evidence="4 5" id="KW-0418">Kinase</keyword>
<dbReference type="GO" id="GO:0016301">
    <property type="term" value="F:kinase activity"/>
    <property type="evidence" value="ECO:0007669"/>
    <property type="project" value="UniProtKB-KW"/>
</dbReference>
<dbReference type="InterPro" id="IPR018484">
    <property type="entry name" value="FGGY_N"/>
</dbReference>
<protein>
    <submittedName>
        <fullName evidence="8">Sugar kinase</fullName>
    </submittedName>
</protein>
<dbReference type="OrthoDB" id="9782710at2"/>
<dbReference type="PIRSF" id="PIRSF000538">
    <property type="entry name" value="GlpK"/>
    <property type="match status" value="1"/>
</dbReference>
<dbReference type="RefSeq" id="WP_113692858.1">
    <property type="nucleotide sequence ID" value="NZ_CP015163.1"/>
</dbReference>
<gene>
    <name evidence="8" type="ORF">A4R43_14615</name>
</gene>
<evidence type="ECO:0000259" key="7">
    <source>
        <dbReference type="Pfam" id="PF02782"/>
    </source>
</evidence>
<dbReference type="EMBL" id="CP015163">
    <property type="protein sequence ID" value="AXB43618.1"/>
    <property type="molecule type" value="Genomic_DNA"/>
</dbReference>
<dbReference type="Gene3D" id="3.30.420.40">
    <property type="match status" value="2"/>
</dbReference>
<dbReference type="InterPro" id="IPR018485">
    <property type="entry name" value="FGGY_C"/>
</dbReference>
<accession>A0A344L6E4</accession>
<keyword evidence="9" id="KW-1185">Reference proteome</keyword>
<evidence type="ECO:0000313" key="8">
    <source>
        <dbReference type="EMBL" id="AXB43618.1"/>
    </source>
</evidence>
<evidence type="ECO:0000256" key="2">
    <source>
        <dbReference type="ARBA" id="ARBA00022629"/>
    </source>
</evidence>
<dbReference type="InterPro" id="IPR000577">
    <property type="entry name" value="Carb_kinase_FGGY"/>
</dbReference>